<protein>
    <submittedName>
        <fullName evidence="2">Uncharacterized protein</fullName>
    </submittedName>
</protein>
<proteinExistence type="predicted"/>
<sequence length="153" mass="16742">MGFGIYQESNRNPHPRHSRYYTQPAPLGSSFSVHRLSISSSKDPPFPKDPPSHSTPSPIAPTLLIPYFSRLSTFSSALKSSWLLLERELASDTMRQDAHQGSSMLFLTWTSSSFCPETPSYGIGSEGVSPVKVGRMVHGVSFLQPAQTLSSPS</sequence>
<dbReference type="Proteomes" id="UP000800035">
    <property type="component" value="Unassembled WGS sequence"/>
</dbReference>
<gene>
    <name evidence="2" type="ORF">CC80DRAFT_327947</name>
</gene>
<organism evidence="2 3">
    <name type="scientific">Byssothecium circinans</name>
    <dbReference type="NCBI Taxonomy" id="147558"/>
    <lineage>
        <taxon>Eukaryota</taxon>
        <taxon>Fungi</taxon>
        <taxon>Dikarya</taxon>
        <taxon>Ascomycota</taxon>
        <taxon>Pezizomycotina</taxon>
        <taxon>Dothideomycetes</taxon>
        <taxon>Pleosporomycetidae</taxon>
        <taxon>Pleosporales</taxon>
        <taxon>Massarineae</taxon>
        <taxon>Massarinaceae</taxon>
        <taxon>Byssothecium</taxon>
    </lineage>
</organism>
<dbReference type="EMBL" id="ML977066">
    <property type="protein sequence ID" value="KAF1948275.1"/>
    <property type="molecule type" value="Genomic_DNA"/>
</dbReference>
<name>A0A6A5T5P6_9PLEO</name>
<keyword evidence="3" id="KW-1185">Reference proteome</keyword>
<accession>A0A6A5T5P6</accession>
<evidence type="ECO:0000256" key="1">
    <source>
        <dbReference type="SAM" id="MobiDB-lite"/>
    </source>
</evidence>
<evidence type="ECO:0000313" key="3">
    <source>
        <dbReference type="Proteomes" id="UP000800035"/>
    </source>
</evidence>
<evidence type="ECO:0000313" key="2">
    <source>
        <dbReference type="EMBL" id="KAF1948275.1"/>
    </source>
</evidence>
<dbReference type="AlphaFoldDB" id="A0A6A5T5P6"/>
<feature type="region of interest" description="Disordered" evidence="1">
    <location>
        <begin position="1"/>
        <end position="57"/>
    </location>
</feature>
<reference evidence="2" key="1">
    <citation type="journal article" date="2020" name="Stud. Mycol.">
        <title>101 Dothideomycetes genomes: a test case for predicting lifestyles and emergence of pathogens.</title>
        <authorList>
            <person name="Haridas S."/>
            <person name="Albert R."/>
            <person name="Binder M."/>
            <person name="Bloem J."/>
            <person name="Labutti K."/>
            <person name="Salamov A."/>
            <person name="Andreopoulos B."/>
            <person name="Baker S."/>
            <person name="Barry K."/>
            <person name="Bills G."/>
            <person name="Bluhm B."/>
            <person name="Cannon C."/>
            <person name="Castanera R."/>
            <person name="Culley D."/>
            <person name="Daum C."/>
            <person name="Ezra D."/>
            <person name="Gonzalez J."/>
            <person name="Henrissat B."/>
            <person name="Kuo A."/>
            <person name="Liang C."/>
            <person name="Lipzen A."/>
            <person name="Lutzoni F."/>
            <person name="Magnuson J."/>
            <person name="Mondo S."/>
            <person name="Nolan M."/>
            <person name="Ohm R."/>
            <person name="Pangilinan J."/>
            <person name="Park H.-J."/>
            <person name="Ramirez L."/>
            <person name="Alfaro M."/>
            <person name="Sun H."/>
            <person name="Tritt A."/>
            <person name="Yoshinaga Y."/>
            <person name="Zwiers L.-H."/>
            <person name="Turgeon B."/>
            <person name="Goodwin S."/>
            <person name="Spatafora J."/>
            <person name="Crous P."/>
            <person name="Grigoriev I."/>
        </authorList>
    </citation>
    <scope>NUCLEOTIDE SEQUENCE</scope>
    <source>
        <strain evidence="2">CBS 675.92</strain>
    </source>
</reference>